<feature type="compositionally biased region" description="Basic and acidic residues" evidence="1">
    <location>
        <begin position="667"/>
        <end position="676"/>
    </location>
</feature>
<feature type="compositionally biased region" description="Acidic residues" evidence="1">
    <location>
        <begin position="155"/>
        <end position="164"/>
    </location>
</feature>
<feature type="region of interest" description="Disordered" evidence="1">
    <location>
        <begin position="638"/>
        <end position="676"/>
    </location>
</feature>
<feature type="compositionally biased region" description="Basic and acidic residues" evidence="1">
    <location>
        <begin position="256"/>
        <end position="266"/>
    </location>
</feature>
<evidence type="ECO:0000256" key="1">
    <source>
        <dbReference type="SAM" id="MobiDB-lite"/>
    </source>
</evidence>
<feature type="region of interest" description="Disordered" evidence="1">
    <location>
        <begin position="2227"/>
        <end position="2274"/>
    </location>
</feature>
<feature type="compositionally biased region" description="Polar residues" evidence="1">
    <location>
        <begin position="2122"/>
        <end position="2133"/>
    </location>
</feature>
<feature type="compositionally biased region" description="Polar residues" evidence="1">
    <location>
        <begin position="2188"/>
        <end position="2199"/>
    </location>
</feature>
<feature type="compositionally biased region" description="Acidic residues" evidence="1">
    <location>
        <begin position="2173"/>
        <end position="2183"/>
    </location>
</feature>
<feature type="compositionally biased region" description="Basic and acidic residues" evidence="1">
    <location>
        <begin position="640"/>
        <end position="653"/>
    </location>
</feature>
<feature type="region of interest" description="Disordered" evidence="1">
    <location>
        <begin position="99"/>
        <end position="128"/>
    </location>
</feature>
<feature type="compositionally biased region" description="Polar residues" evidence="1">
    <location>
        <begin position="2364"/>
        <end position="2374"/>
    </location>
</feature>
<evidence type="ECO:0000313" key="3">
    <source>
        <dbReference type="Proteomes" id="UP000256328"/>
    </source>
</evidence>
<feature type="region of interest" description="Disordered" evidence="1">
    <location>
        <begin position="2529"/>
        <end position="2553"/>
    </location>
</feature>
<feature type="compositionally biased region" description="Basic and acidic residues" evidence="1">
    <location>
        <begin position="99"/>
        <end position="122"/>
    </location>
</feature>
<feature type="region of interest" description="Disordered" evidence="1">
    <location>
        <begin position="2120"/>
        <end position="2201"/>
    </location>
</feature>
<feature type="compositionally biased region" description="Basic and acidic residues" evidence="1">
    <location>
        <begin position="2160"/>
        <end position="2170"/>
    </location>
</feature>
<feature type="compositionally biased region" description="Polar residues" evidence="1">
    <location>
        <begin position="1606"/>
        <end position="1619"/>
    </location>
</feature>
<feature type="region of interest" description="Disordered" evidence="1">
    <location>
        <begin position="373"/>
        <end position="547"/>
    </location>
</feature>
<dbReference type="EMBL" id="PDLN01000007">
    <property type="protein sequence ID" value="RDW80438.1"/>
    <property type="molecule type" value="Genomic_DNA"/>
</dbReference>
<feature type="compositionally biased region" description="Basic and acidic residues" evidence="1">
    <location>
        <begin position="165"/>
        <end position="184"/>
    </location>
</feature>
<dbReference type="Proteomes" id="UP000256328">
    <property type="component" value="Unassembled WGS sequence"/>
</dbReference>
<name>A0A3D8S2E1_9HELO</name>
<feature type="compositionally biased region" description="Basic and acidic residues" evidence="1">
    <location>
        <begin position="2351"/>
        <end position="2363"/>
    </location>
</feature>
<dbReference type="OrthoDB" id="3520740at2759"/>
<feature type="region of interest" description="Disordered" evidence="1">
    <location>
        <begin position="151"/>
        <end position="184"/>
    </location>
</feature>
<reference evidence="2 3" key="1">
    <citation type="journal article" date="2018" name="IMA Fungus">
        <title>IMA Genome-F 9: Draft genome sequence of Annulohypoxylon stygium, Aspergillus mulundensis, Berkeleyomyces basicola (syn. Thielaviopsis basicola), Ceratocystis smalleyi, two Cercospora beticola strains, Coleophoma cylindrospora, Fusarium fracticaudum, Phialophora cf. hyalina, and Morchella septimelata.</title>
        <authorList>
            <person name="Wingfield B.D."/>
            <person name="Bills G.F."/>
            <person name="Dong Y."/>
            <person name="Huang W."/>
            <person name="Nel W.J."/>
            <person name="Swalarsk-Parry B.S."/>
            <person name="Vaghefi N."/>
            <person name="Wilken P.M."/>
            <person name="An Z."/>
            <person name="de Beer Z.W."/>
            <person name="De Vos L."/>
            <person name="Chen L."/>
            <person name="Duong T.A."/>
            <person name="Gao Y."/>
            <person name="Hammerbacher A."/>
            <person name="Kikkert J.R."/>
            <person name="Li Y."/>
            <person name="Li H."/>
            <person name="Li K."/>
            <person name="Li Q."/>
            <person name="Liu X."/>
            <person name="Ma X."/>
            <person name="Naidoo K."/>
            <person name="Pethybridge S.J."/>
            <person name="Sun J."/>
            <person name="Steenkamp E.T."/>
            <person name="van der Nest M.A."/>
            <person name="van Wyk S."/>
            <person name="Wingfield M.J."/>
            <person name="Xiong C."/>
            <person name="Yue Q."/>
            <person name="Zhang X."/>
        </authorList>
    </citation>
    <scope>NUCLEOTIDE SEQUENCE [LARGE SCALE GENOMIC DNA]</scope>
    <source>
        <strain evidence="2 3">BP5796</strain>
    </source>
</reference>
<organism evidence="2 3">
    <name type="scientific">Coleophoma crateriformis</name>
    <dbReference type="NCBI Taxonomy" id="565419"/>
    <lineage>
        <taxon>Eukaryota</taxon>
        <taxon>Fungi</taxon>
        <taxon>Dikarya</taxon>
        <taxon>Ascomycota</taxon>
        <taxon>Pezizomycotina</taxon>
        <taxon>Leotiomycetes</taxon>
        <taxon>Helotiales</taxon>
        <taxon>Dermateaceae</taxon>
        <taxon>Coleophoma</taxon>
    </lineage>
</organism>
<feature type="compositionally biased region" description="Polar residues" evidence="1">
    <location>
        <begin position="416"/>
        <end position="429"/>
    </location>
</feature>
<keyword evidence="3" id="KW-1185">Reference proteome</keyword>
<feature type="compositionally biased region" description="Low complexity" evidence="1">
    <location>
        <begin position="510"/>
        <end position="528"/>
    </location>
</feature>
<accession>A0A3D8S2E1</accession>
<feature type="compositionally biased region" description="Basic and acidic residues" evidence="1">
    <location>
        <begin position="581"/>
        <end position="590"/>
    </location>
</feature>
<feature type="compositionally biased region" description="Basic and acidic residues" evidence="1">
    <location>
        <begin position="1621"/>
        <end position="1630"/>
    </location>
</feature>
<evidence type="ECO:0000313" key="2">
    <source>
        <dbReference type="EMBL" id="RDW80438.1"/>
    </source>
</evidence>
<feature type="region of interest" description="Disordered" evidence="1">
    <location>
        <begin position="2453"/>
        <end position="2512"/>
    </location>
</feature>
<feature type="region of interest" description="Disordered" evidence="1">
    <location>
        <begin position="564"/>
        <end position="620"/>
    </location>
</feature>
<protein>
    <submittedName>
        <fullName evidence="2">Uncharacterized protein</fullName>
    </submittedName>
</protein>
<feature type="compositionally biased region" description="Basic and acidic residues" evidence="1">
    <location>
        <begin position="2235"/>
        <end position="2253"/>
    </location>
</feature>
<feature type="compositionally biased region" description="Polar residues" evidence="1">
    <location>
        <begin position="2491"/>
        <end position="2512"/>
    </location>
</feature>
<feature type="compositionally biased region" description="Basic and acidic residues" evidence="1">
    <location>
        <begin position="531"/>
        <end position="547"/>
    </location>
</feature>
<gene>
    <name evidence="2" type="ORF">BP5796_05136</name>
</gene>
<feature type="region of interest" description="Disordered" evidence="1">
    <location>
        <begin position="2296"/>
        <end position="2384"/>
    </location>
</feature>
<feature type="compositionally biased region" description="Polar residues" evidence="1">
    <location>
        <begin position="437"/>
        <end position="458"/>
    </location>
</feature>
<comment type="caution">
    <text evidence="2">The sequence shown here is derived from an EMBL/GenBank/DDBJ whole genome shotgun (WGS) entry which is preliminary data.</text>
</comment>
<feature type="compositionally biased region" description="Basic and acidic residues" evidence="1">
    <location>
        <begin position="2300"/>
        <end position="2317"/>
    </location>
</feature>
<proteinExistence type="predicted"/>
<feature type="compositionally biased region" description="Polar residues" evidence="1">
    <location>
        <begin position="2322"/>
        <end position="2336"/>
    </location>
</feature>
<sequence>MASATIADLVMQMRENVDAIHAKLAVLHDTKAHDDEIERLENERQQRIDGLKEKRDKEARAFADKSKAAAEAVAERRRIERAQIEERWKKEADEIAEMRRKEEEEMMARRRKEDEERQKKLEEEEAELNAIAQQEEEEWQALRAEEEEKLRLQAEEEENGLVDEIDSRMVEKEEEMERRMAEGQRALQELDERRKAINAMIDAQLSTPTTMPTFRRASKRFSSSPLPAQVAAMLASGEPPSNGNAETKPAGNDPVMADRPDQKDLPQENNRSLSRRDTPTIAEEEEQEYTTADITKAVKAPVTSQQFGPASEEQKMEDNPVIDNKSATEQEDVKDLLVEVDNEPLVSEMQPMSAKEIIQERPFHVEPVEAKHEGQVVADDLSTTEPEAMPKTSLAEEETSKEIAASNLGIGETEDITQSLQDPSEQASLSPKEMGSTHGQVGASSPSETISRDLTLSTHIIPEEYEDEHERADSRGALDSASSPAEFFQNGIPESPLQDLSRPPSNRRGSITSIKSFSSMRSSNSSMHQRMRSEDREDRRTREETEKINAEIMAAVMADEHVAESMLDSDEKDTAPAALVKEPESKKASKPETTSFTFPFFATKQKKPATKPAEDPEDVRAREEMARINAEIMAAALAEEQQKAARARRESYSSHRKSTSSSSRYGSSHEDPEDVRAREEMARLNAEILAAAALEEAEKERYWELQREQEAAAQRAAKEALMTESQTPRQINAEAPEIQPLLTWPVTMHEHLPTWAIQSELPVVMGSHGLLNFRDGGADMNAVELPTIHEAEELKQTADPELTHPIYTVVPHKHLPTWADQADLSVIFGSHGQMHFREDGGADMETVQAPLHEENAKNLAEESITFPGHHVTKHDLLPTWADQSSLEIVYGSHGVLVFSNEGADMKTVQPSQEPEIESVEPERSSPISDYNIVKHELLPTWTDQSSLEIVYGSHGVLVFSNEGADMKTVQPAQEPETEITEREESRLVPDYDLVKHGLLPTWADQSSLETVYGSHGVLIFSNEGADMKTVQPAHEPEVESAEPEQSLSRSISSYHVVKHKLLPTWADQSSLKTVYGSHGVLIFSNEGADMKTVQPTHQPDVESAAPARLPSRSISSYDVVKHELLPTWADQSSLQIVYGSHGVLVFSNAGADMKTVQPSQEPEIESVEPERSSPISDYNIVKHELLPTWADQSSLEIVHGSHGVLIFSNEGANMETVPSSLVEETPRNLVDVSTKHPVYHVVRHELLPTWANQSELETVYGSHGQLRFGDKGAEMNAVPFLREPQVITPREDLPHSISTYDIVKHALLPTWADQSVLEIVYGSHGQLIFTDSGADMEVVDLLEQPEKQASSAQEEREPAAYHVPQHRLLPTWADQSQLPVISGSHGQLTFTDDGAHMIANKRPSERLAEISSTERSISTADDHVPVVYDVPQHTLLPTWVDQSTLHNVTGMHGQIIFTDSGAEMSTVAPLKDIEEEKAETDLAAARKIQEPLQETTPSPSAPAAVPEALWFGKKARPGHPHNMTRLDSVDDVIKHMPGGFGRTWSSSSVGTVSDGLELEVDKENEKGHVPEPPADIPSIPREIEVIEEVPETPDEEKTIREETIATTVAPTENSPTQLPGHSEKENREEESTYLASRSPLAASPTSPSNTIPGHVKARFPFLAQRMAAKQAEAERQQSVPAEIPSTVANQPEDPAIIEQTLSIAPPNIPNGLGSATMNHGTEKVKLAVKELALEDMPSEIVEVAGEKYDLEHPALEELVHAVEEREANVNPYWVDQATLDIIKGTHGMLSFSGDIASIHAAQIPRGPHPYWTADQSELPVLRGHHGTLRFRGGAAAPYMDVITHHDSDTAEQVKDIRKESIKVMERIMTKTQSKSPLGDDPELEPRSMDQNFVVETSPVHSKPPTRSQSDPYWIDQAELVVVRGSHGILSFTSSGAELLAHCSPQEAVFEQTDSPKSGGVTESDFKPLMLGRYWADQAGLEFITGCHGRLLFDDDGASMIPHILQQSYQTENPAESNIFGQRTIGPPNPINSSVDTIPKGEDMQDVVVGSPAHGQSPGEIREPDERILVSCEEDLEHSEDQPVLRARDINGQARFPIEDESDASSEDDIEIARLAAMDKLNGHNQRSRSNSLYQDEDSAPQSMDGYDPHLSTTYRDVDEDFHHDARRDSEMGLFDDDDDDEDHDDRSNSYQRPTSNLRSSMGPGALAALLNTVKNNYPIAGSYVESPQGSYSPVRGHERALRRDSSMHIRTDTEDTFPSSEAYGSHEAASPVTPTDVASPVHANGQMVEEPAIHSWQDSPSRHNDHLDDFQPQHDLKPLTSPLATQTGFDSFNPQTYAPALESPVNTKSFDSSRVDPHDERRQSFANKPTSQEPGASVLPSPSRLVGRRNTITDRVNMFNQASVNSPPTGPIAGGNSVFYKTRALFEHASTPSPPPPTTRPVSGVFHVSGLRSKRSSMQQADLIPDESTIIPRSLDGDQRPPSPGYRMPNRASNDHSLTSEQTRSPVKLKSNNPFLGAISQVANQFQGLNSSMHNPAHQEAEKQSLLSEAENV</sequence>
<feature type="region of interest" description="Disordered" evidence="1">
    <location>
        <begin position="201"/>
        <end position="332"/>
    </location>
</feature>
<feature type="region of interest" description="Disordered" evidence="1">
    <location>
        <begin position="1606"/>
        <end position="1653"/>
    </location>
</feature>